<evidence type="ECO:0000256" key="4">
    <source>
        <dbReference type="ARBA" id="ARBA00023040"/>
    </source>
</evidence>
<dbReference type="Proteomes" id="UP000275408">
    <property type="component" value="Unassembled WGS sequence"/>
</dbReference>
<keyword evidence="7 8" id="KW-0807">Transducer</keyword>
<dbReference type="GO" id="GO:0016020">
    <property type="term" value="C:membrane"/>
    <property type="evidence" value="ECO:0007669"/>
    <property type="project" value="UniProtKB-SubCell"/>
</dbReference>
<dbReference type="GO" id="GO:0004930">
    <property type="term" value="F:G protein-coupled receptor activity"/>
    <property type="evidence" value="ECO:0007669"/>
    <property type="project" value="UniProtKB-KW"/>
</dbReference>
<proteinExistence type="inferred from homology"/>
<keyword evidence="12" id="KW-1185">Reference proteome</keyword>
<keyword evidence="2 8" id="KW-0812">Transmembrane</keyword>
<gene>
    <name evidence="11" type="ORF">pdam_00018994</name>
</gene>
<feature type="transmembrane region" description="Helical" evidence="9">
    <location>
        <begin position="240"/>
        <end position="259"/>
    </location>
</feature>
<evidence type="ECO:0000256" key="1">
    <source>
        <dbReference type="ARBA" id="ARBA00004141"/>
    </source>
</evidence>
<comment type="similarity">
    <text evidence="8">Belongs to the G-protein coupled receptor 1 family.</text>
</comment>
<dbReference type="CDD" id="cd00637">
    <property type="entry name" value="7tm_classA_rhodopsin-like"/>
    <property type="match status" value="1"/>
</dbReference>
<dbReference type="InterPro" id="IPR050125">
    <property type="entry name" value="GPCR_opsins"/>
</dbReference>
<dbReference type="InterPro" id="IPR000276">
    <property type="entry name" value="GPCR_Rhodpsn"/>
</dbReference>
<dbReference type="InterPro" id="IPR017452">
    <property type="entry name" value="GPCR_Rhodpsn_7TM"/>
</dbReference>
<feature type="transmembrane region" description="Helical" evidence="9">
    <location>
        <begin position="19"/>
        <end position="45"/>
    </location>
</feature>
<keyword evidence="4 8" id="KW-0297">G-protein coupled receptor</keyword>
<evidence type="ECO:0000259" key="10">
    <source>
        <dbReference type="PROSITE" id="PS50262"/>
    </source>
</evidence>
<dbReference type="STRING" id="46731.A0A3M6TCX4"/>
<dbReference type="Pfam" id="PF00001">
    <property type="entry name" value="7tm_1"/>
    <property type="match status" value="1"/>
</dbReference>
<comment type="subcellular location">
    <subcellularLocation>
        <location evidence="1">Membrane</location>
        <topology evidence="1">Multi-pass membrane protein</topology>
    </subcellularLocation>
</comment>
<keyword evidence="6 8" id="KW-0675">Receptor</keyword>
<name>A0A3M6TCX4_POCDA</name>
<evidence type="ECO:0000256" key="5">
    <source>
        <dbReference type="ARBA" id="ARBA00023136"/>
    </source>
</evidence>
<accession>A0A3M6TCX4</accession>
<dbReference type="AlphaFoldDB" id="A0A3M6TCX4"/>
<dbReference type="PROSITE" id="PS00237">
    <property type="entry name" value="G_PROTEIN_RECEP_F1_1"/>
    <property type="match status" value="1"/>
</dbReference>
<evidence type="ECO:0000256" key="6">
    <source>
        <dbReference type="ARBA" id="ARBA00023170"/>
    </source>
</evidence>
<evidence type="ECO:0000256" key="8">
    <source>
        <dbReference type="RuleBase" id="RU000688"/>
    </source>
</evidence>
<evidence type="ECO:0000313" key="12">
    <source>
        <dbReference type="Proteomes" id="UP000275408"/>
    </source>
</evidence>
<feature type="transmembrane region" description="Helical" evidence="9">
    <location>
        <begin position="57"/>
        <end position="78"/>
    </location>
</feature>
<reference evidence="11 12" key="1">
    <citation type="journal article" date="2018" name="Sci. Rep.">
        <title>Comparative analysis of the Pocillopora damicornis genome highlights role of immune system in coral evolution.</title>
        <authorList>
            <person name="Cunning R."/>
            <person name="Bay R.A."/>
            <person name="Gillette P."/>
            <person name="Baker A.C."/>
            <person name="Traylor-Knowles N."/>
        </authorList>
    </citation>
    <scope>NUCLEOTIDE SEQUENCE [LARGE SCALE GENOMIC DNA]</scope>
    <source>
        <strain evidence="11">RSMAS</strain>
        <tissue evidence="11">Whole animal</tissue>
    </source>
</reference>
<comment type="caution">
    <text evidence="11">The sequence shown here is derived from an EMBL/GenBank/DDBJ whole genome shotgun (WGS) entry which is preliminary data.</text>
</comment>
<feature type="transmembrane region" description="Helical" evidence="9">
    <location>
        <begin position="147"/>
        <end position="168"/>
    </location>
</feature>
<dbReference type="OrthoDB" id="10044919at2759"/>
<keyword evidence="5 9" id="KW-0472">Membrane</keyword>
<dbReference type="Gene3D" id="1.20.1070.10">
    <property type="entry name" value="Rhodopsin 7-helix transmembrane proteins"/>
    <property type="match status" value="1"/>
</dbReference>
<feature type="domain" description="G-protein coupled receptors family 1 profile" evidence="10">
    <location>
        <begin position="1"/>
        <end position="256"/>
    </location>
</feature>
<organism evidence="11 12">
    <name type="scientific">Pocillopora damicornis</name>
    <name type="common">Cauliflower coral</name>
    <name type="synonym">Millepora damicornis</name>
    <dbReference type="NCBI Taxonomy" id="46731"/>
    <lineage>
        <taxon>Eukaryota</taxon>
        <taxon>Metazoa</taxon>
        <taxon>Cnidaria</taxon>
        <taxon>Anthozoa</taxon>
        <taxon>Hexacorallia</taxon>
        <taxon>Scleractinia</taxon>
        <taxon>Astrocoeniina</taxon>
        <taxon>Pocilloporidae</taxon>
        <taxon>Pocillopora</taxon>
    </lineage>
</organism>
<evidence type="ECO:0000256" key="3">
    <source>
        <dbReference type="ARBA" id="ARBA00022989"/>
    </source>
</evidence>
<evidence type="ECO:0000256" key="9">
    <source>
        <dbReference type="SAM" id="Phobius"/>
    </source>
</evidence>
<dbReference type="SUPFAM" id="SSF81321">
    <property type="entry name" value="Family A G protein-coupled receptor-like"/>
    <property type="match status" value="1"/>
</dbReference>
<dbReference type="EMBL" id="RCHS01003843">
    <property type="protein sequence ID" value="RMX39265.1"/>
    <property type="molecule type" value="Genomic_DNA"/>
</dbReference>
<dbReference type="PANTHER" id="PTHR24240">
    <property type="entry name" value="OPSIN"/>
    <property type="match status" value="1"/>
</dbReference>
<dbReference type="PRINTS" id="PR00237">
    <property type="entry name" value="GPCRRHODOPSN"/>
</dbReference>
<dbReference type="PROSITE" id="PS50262">
    <property type="entry name" value="G_PROTEIN_RECEP_F1_2"/>
    <property type="match status" value="1"/>
</dbReference>
<feature type="transmembrane region" description="Helical" evidence="9">
    <location>
        <begin position="202"/>
        <end position="220"/>
    </location>
</feature>
<sequence>MLVCWAVYRNQRLRTIPNIYVVTLAMSDALMAVLCMPMSVVLLITGEWPFSSAVCHFQGFFCFFCALYSLLLMTATAVNRYFRVVKPNLYRQRFKVKSTCISVVAITLFAAFGAGLSSMAQWATFIVHYGKVICFMDFDTPYLDMAYMAYLDVIYISVPIGIITFAYYKIFTTIKQHNQEMNNTRKGATLRLNVEEVKITKALFAAVLGFILCWGPIAIIDMVDSFSAHKLAIPRQVFMLYIYLGFGSCFINPVIYGVMNRAFRAEFLRVLTFWKRKNEVVQLDGTFTVAALSFSQ</sequence>
<feature type="transmembrane region" description="Helical" evidence="9">
    <location>
        <begin position="99"/>
        <end position="127"/>
    </location>
</feature>
<evidence type="ECO:0000256" key="2">
    <source>
        <dbReference type="ARBA" id="ARBA00022692"/>
    </source>
</evidence>
<protein>
    <recommendedName>
        <fullName evidence="10">G-protein coupled receptors family 1 profile domain-containing protein</fullName>
    </recommendedName>
</protein>
<keyword evidence="3 9" id="KW-1133">Transmembrane helix</keyword>
<evidence type="ECO:0000256" key="7">
    <source>
        <dbReference type="ARBA" id="ARBA00023224"/>
    </source>
</evidence>
<evidence type="ECO:0000313" key="11">
    <source>
        <dbReference type="EMBL" id="RMX39265.1"/>
    </source>
</evidence>